<dbReference type="GO" id="GO:0004519">
    <property type="term" value="F:endonuclease activity"/>
    <property type="evidence" value="ECO:0007669"/>
    <property type="project" value="UniProtKB-KW"/>
</dbReference>
<dbReference type="EMBL" id="MT144246">
    <property type="protein sequence ID" value="QJA51227.1"/>
    <property type="molecule type" value="Genomic_DNA"/>
</dbReference>
<keyword evidence="1" id="KW-0255">Endonuclease</keyword>
<evidence type="ECO:0000313" key="2">
    <source>
        <dbReference type="EMBL" id="QJH97470.1"/>
    </source>
</evidence>
<organism evidence="1">
    <name type="scientific">viral metagenome</name>
    <dbReference type="NCBI Taxonomy" id="1070528"/>
    <lineage>
        <taxon>unclassified sequences</taxon>
        <taxon>metagenomes</taxon>
        <taxon>organismal metagenomes</taxon>
    </lineage>
</organism>
<dbReference type="EMBL" id="MT144688">
    <property type="protein sequence ID" value="QJH97470.1"/>
    <property type="molecule type" value="Genomic_DNA"/>
</dbReference>
<gene>
    <name evidence="1" type="ORF">TM448A02025_0014</name>
    <name evidence="2" type="ORF">TM448B01025_0004</name>
</gene>
<dbReference type="AlphaFoldDB" id="A0A6H1ZV83"/>
<sequence length="227" mass="28162">MFDRKRWQRQYDTKCREKRAEYRKKYYKEHKEEEEEYRKQYYKENSEKIKARQNKYYYTNRERDREKNKERASQWYKNNREKAIKAMKQWQKDNPEKARKLRQKIENHKQKTDLKYNLNRRMKSAIAISLKGNKAGRCWETLVGYTLSDLIKRLKKTIPKGYNWKDYLEGKLHIDHRIPVSVYNYSKPEHIDFRRCWALFNLRLLPARENMIKGNKLDKPFQPALKI</sequence>
<evidence type="ECO:0000313" key="1">
    <source>
        <dbReference type="EMBL" id="QJA51227.1"/>
    </source>
</evidence>
<name>A0A6H1ZV83_9ZZZZ</name>
<protein>
    <submittedName>
        <fullName evidence="1">Putative HNH endonuclease</fullName>
    </submittedName>
</protein>
<keyword evidence="1" id="KW-0378">Hydrolase</keyword>
<keyword evidence="1" id="KW-0540">Nuclease</keyword>
<proteinExistence type="predicted"/>
<reference evidence="1" key="1">
    <citation type="submission" date="2020-03" db="EMBL/GenBank/DDBJ databases">
        <title>The deep terrestrial virosphere.</title>
        <authorList>
            <person name="Holmfeldt K."/>
            <person name="Nilsson E."/>
            <person name="Simone D."/>
            <person name="Lopez-Fernandez M."/>
            <person name="Wu X."/>
            <person name="de Brujin I."/>
            <person name="Lundin D."/>
            <person name="Andersson A."/>
            <person name="Bertilsson S."/>
            <person name="Dopson M."/>
        </authorList>
    </citation>
    <scope>NUCLEOTIDE SEQUENCE</scope>
    <source>
        <strain evidence="1">TM448A02025</strain>
        <strain evidence="2">TM448B01025</strain>
    </source>
</reference>
<accession>A0A6H1ZV83</accession>